<comment type="caution">
    <text evidence="2">The sequence shown here is derived from an EMBL/GenBank/DDBJ whole genome shotgun (WGS) entry which is preliminary data.</text>
</comment>
<dbReference type="RefSeq" id="WP_335734638.1">
    <property type="nucleotide sequence ID" value="NZ_JALAAR010000002.1"/>
</dbReference>
<reference evidence="2 3" key="1">
    <citation type="journal article" date="2023" name="Ecotoxicol. Environ. Saf.">
        <title>Mercury remediation potential of mercury-resistant strain Rheinheimera metallidurans sp. nov. isolated from a municipal waste dumping site.</title>
        <authorList>
            <person name="Yadav V."/>
            <person name="Manjhi A."/>
            <person name="Vadakedath N."/>
        </authorList>
    </citation>
    <scope>NUCLEOTIDE SEQUENCE [LARGE SCALE GENOMIC DNA]</scope>
    <source>
        <strain evidence="2 3">E-49</strain>
    </source>
</reference>
<dbReference type="NCBIfam" id="TIGR04565">
    <property type="entry name" value="OMP_myx_plus"/>
    <property type="match status" value="1"/>
</dbReference>
<keyword evidence="1" id="KW-0732">Signal</keyword>
<name>A0ABU8C2V8_9GAMM</name>
<gene>
    <name evidence="2" type="ORF">MN202_03170</name>
</gene>
<dbReference type="Proteomes" id="UP001375382">
    <property type="component" value="Unassembled WGS sequence"/>
</dbReference>
<keyword evidence="3" id="KW-1185">Reference proteome</keyword>
<feature type="signal peptide" evidence="1">
    <location>
        <begin position="1"/>
        <end position="20"/>
    </location>
</feature>
<accession>A0ABU8C2V8</accession>
<sequence>MEAWIQRIFLTLALSPLAVAAQTAQQPLIEPDIARQVVSEDLLDSENWLLGIRGGVLGIEDFGSSALAAVQLSYQINESFYLSAEYAMAKAGLTSFEELSGAAPLLTDSEREWRYYGAHLGYNVLPGEVFFGRDYAMNSALSLFAGAGNVDFAGDKVFALQLGSQFRLYATDWLTLELSVSDYIFETTILARTKTTHNLALGLGVAVYF</sequence>
<feature type="chain" id="PRO_5045492590" evidence="1">
    <location>
        <begin position="21"/>
        <end position="209"/>
    </location>
</feature>
<dbReference type="InterPro" id="IPR030820">
    <property type="entry name" value="OMP_myx_plus_Proteobacteria"/>
</dbReference>
<protein>
    <submittedName>
        <fullName evidence="2">Outer membrane beta-barrel domain-containing protein</fullName>
    </submittedName>
</protein>
<evidence type="ECO:0000313" key="2">
    <source>
        <dbReference type="EMBL" id="MEH8016225.1"/>
    </source>
</evidence>
<evidence type="ECO:0000256" key="1">
    <source>
        <dbReference type="SAM" id="SignalP"/>
    </source>
</evidence>
<dbReference type="EMBL" id="JALAAR010000002">
    <property type="protein sequence ID" value="MEH8016225.1"/>
    <property type="molecule type" value="Genomic_DNA"/>
</dbReference>
<evidence type="ECO:0000313" key="3">
    <source>
        <dbReference type="Proteomes" id="UP001375382"/>
    </source>
</evidence>
<organism evidence="2 3">
    <name type="scientific">Rheinheimera muenzenbergensis</name>
    <dbReference type="NCBI Taxonomy" id="1193628"/>
    <lineage>
        <taxon>Bacteria</taxon>
        <taxon>Pseudomonadati</taxon>
        <taxon>Pseudomonadota</taxon>
        <taxon>Gammaproteobacteria</taxon>
        <taxon>Chromatiales</taxon>
        <taxon>Chromatiaceae</taxon>
        <taxon>Rheinheimera</taxon>
    </lineage>
</organism>
<proteinExistence type="predicted"/>